<feature type="transmembrane region" description="Helical" evidence="14">
    <location>
        <begin position="145"/>
        <end position="162"/>
    </location>
</feature>
<name>A0ABP8PZU7_9GAMM</name>
<dbReference type="Proteomes" id="UP001501321">
    <property type="component" value="Unassembled WGS sequence"/>
</dbReference>
<dbReference type="Pfam" id="PF02673">
    <property type="entry name" value="BacA"/>
    <property type="match status" value="1"/>
</dbReference>
<evidence type="ECO:0000256" key="10">
    <source>
        <dbReference type="ARBA" id="ARBA00023251"/>
    </source>
</evidence>
<accession>A0ABP8PZU7</accession>
<keyword evidence="14" id="KW-0961">Cell wall biogenesis/degradation</keyword>
<dbReference type="HAMAP" id="MF_01006">
    <property type="entry name" value="Undec_diphosphatase"/>
    <property type="match status" value="1"/>
</dbReference>
<keyword evidence="8 14" id="KW-1133">Transmembrane helix</keyword>
<feature type="transmembrane region" description="Helical" evidence="14">
    <location>
        <begin position="79"/>
        <end position="97"/>
    </location>
</feature>
<dbReference type="EC" id="3.6.1.27" evidence="3 14"/>
<proteinExistence type="inferred from homology"/>
<comment type="similarity">
    <text evidence="2 14">Belongs to the UppP family.</text>
</comment>
<dbReference type="NCBIfam" id="TIGR00753">
    <property type="entry name" value="undec_PP_bacA"/>
    <property type="match status" value="1"/>
</dbReference>
<evidence type="ECO:0000256" key="4">
    <source>
        <dbReference type="ARBA" id="ARBA00021581"/>
    </source>
</evidence>
<feature type="transmembrane region" description="Helical" evidence="14">
    <location>
        <begin position="42"/>
        <end position="59"/>
    </location>
</feature>
<dbReference type="NCBIfam" id="NF001390">
    <property type="entry name" value="PRK00281.1-4"/>
    <property type="match status" value="1"/>
</dbReference>
<feature type="transmembrane region" description="Helical" evidence="14">
    <location>
        <begin position="214"/>
        <end position="235"/>
    </location>
</feature>
<comment type="subcellular location">
    <subcellularLocation>
        <location evidence="1 14">Cell membrane</location>
        <topology evidence="1 14">Multi-pass membrane protein</topology>
    </subcellularLocation>
</comment>
<keyword evidence="5 14" id="KW-1003">Cell membrane</keyword>
<comment type="caution">
    <text evidence="15">The sequence shown here is derived from an EMBL/GenBank/DDBJ whole genome shotgun (WGS) entry which is preliminary data.</text>
</comment>
<keyword evidence="14" id="KW-0573">Peptidoglycan synthesis</keyword>
<dbReference type="PANTHER" id="PTHR30622:SF3">
    <property type="entry name" value="UNDECAPRENYL-DIPHOSPHATASE"/>
    <property type="match status" value="1"/>
</dbReference>
<protein>
    <recommendedName>
        <fullName evidence="4 14">Undecaprenyl-diphosphatase</fullName>
        <ecNumber evidence="3 14">3.6.1.27</ecNumber>
    </recommendedName>
    <alternativeName>
        <fullName evidence="12 14">Bacitracin resistance protein</fullName>
    </alternativeName>
    <alternativeName>
        <fullName evidence="11 14">Undecaprenyl pyrophosphate phosphatase</fullName>
    </alternativeName>
</protein>
<dbReference type="EMBL" id="BAABFC010000003">
    <property type="protein sequence ID" value="GAA4494367.1"/>
    <property type="molecule type" value="Genomic_DNA"/>
</dbReference>
<evidence type="ECO:0000256" key="3">
    <source>
        <dbReference type="ARBA" id="ARBA00012374"/>
    </source>
</evidence>
<comment type="catalytic activity">
    <reaction evidence="13 14">
        <text>di-trans,octa-cis-undecaprenyl diphosphate + H2O = di-trans,octa-cis-undecaprenyl phosphate + phosphate + H(+)</text>
        <dbReference type="Rhea" id="RHEA:28094"/>
        <dbReference type="ChEBI" id="CHEBI:15377"/>
        <dbReference type="ChEBI" id="CHEBI:15378"/>
        <dbReference type="ChEBI" id="CHEBI:43474"/>
        <dbReference type="ChEBI" id="CHEBI:58405"/>
        <dbReference type="ChEBI" id="CHEBI:60392"/>
        <dbReference type="EC" id="3.6.1.27"/>
    </reaction>
</comment>
<reference evidence="16" key="1">
    <citation type="journal article" date="2019" name="Int. J. Syst. Evol. Microbiol.">
        <title>The Global Catalogue of Microorganisms (GCM) 10K type strain sequencing project: providing services to taxonomists for standard genome sequencing and annotation.</title>
        <authorList>
            <consortium name="The Broad Institute Genomics Platform"/>
            <consortium name="The Broad Institute Genome Sequencing Center for Infectious Disease"/>
            <person name="Wu L."/>
            <person name="Ma J."/>
        </authorList>
    </citation>
    <scope>NUCLEOTIDE SEQUENCE [LARGE SCALE GENOMIC DNA]</scope>
    <source>
        <strain evidence="16">JCM 32226</strain>
    </source>
</reference>
<keyword evidence="16" id="KW-1185">Reference proteome</keyword>
<feature type="transmembrane region" description="Helical" evidence="14">
    <location>
        <begin position="104"/>
        <end position="125"/>
    </location>
</feature>
<evidence type="ECO:0000256" key="11">
    <source>
        <dbReference type="ARBA" id="ARBA00032707"/>
    </source>
</evidence>
<keyword evidence="14" id="KW-0133">Cell shape</keyword>
<evidence type="ECO:0000256" key="6">
    <source>
        <dbReference type="ARBA" id="ARBA00022692"/>
    </source>
</evidence>
<evidence type="ECO:0000256" key="13">
    <source>
        <dbReference type="ARBA" id="ARBA00047594"/>
    </source>
</evidence>
<dbReference type="RefSeq" id="WP_345009898.1">
    <property type="nucleotide sequence ID" value="NZ_BAABFC010000003.1"/>
</dbReference>
<dbReference type="InterPro" id="IPR003824">
    <property type="entry name" value="UppP"/>
</dbReference>
<evidence type="ECO:0000313" key="15">
    <source>
        <dbReference type="EMBL" id="GAA4494367.1"/>
    </source>
</evidence>
<keyword evidence="7 14" id="KW-0378">Hydrolase</keyword>
<evidence type="ECO:0000256" key="9">
    <source>
        <dbReference type="ARBA" id="ARBA00023136"/>
    </source>
</evidence>
<evidence type="ECO:0000256" key="1">
    <source>
        <dbReference type="ARBA" id="ARBA00004651"/>
    </source>
</evidence>
<evidence type="ECO:0000256" key="8">
    <source>
        <dbReference type="ARBA" id="ARBA00022989"/>
    </source>
</evidence>
<evidence type="ECO:0000256" key="2">
    <source>
        <dbReference type="ARBA" id="ARBA00010621"/>
    </source>
</evidence>
<evidence type="ECO:0000256" key="5">
    <source>
        <dbReference type="ARBA" id="ARBA00022475"/>
    </source>
</evidence>
<organism evidence="15 16">
    <name type="scientific">Pseudaeromonas paramecii</name>
    <dbReference type="NCBI Taxonomy" id="2138166"/>
    <lineage>
        <taxon>Bacteria</taxon>
        <taxon>Pseudomonadati</taxon>
        <taxon>Pseudomonadota</taxon>
        <taxon>Gammaproteobacteria</taxon>
        <taxon>Aeromonadales</taxon>
        <taxon>Aeromonadaceae</taxon>
        <taxon>Pseudaeromonas</taxon>
    </lineage>
</organism>
<keyword evidence="6 14" id="KW-0812">Transmembrane</keyword>
<keyword evidence="9 14" id="KW-0472">Membrane</keyword>
<gene>
    <name evidence="14" type="primary">uppP</name>
    <name evidence="15" type="ORF">GCM10023095_05860</name>
</gene>
<dbReference type="PANTHER" id="PTHR30622">
    <property type="entry name" value="UNDECAPRENYL-DIPHOSPHATASE"/>
    <property type="match status" value="1"/>
</dbReference>
<feature type="transmembrane region" description="Helical" evidence="14">
    <location>
        <begin position="183"/>
        <end position="202"/>
    </location>
</feature>
<dbReference type="NCBIfam" id="NF001389">
    <property type="entry name" value="PRK00281.1-2"/>
    <property type="match status" value="1"/>
</dbReference>
<keyword evidence="10 14" id="KW-0046">Antibiotic resistance</keyword>
<evidence type="ECO:0000313" key="16">
    <source>
        <dbReference type="Proteomes" id="UP001501321"/>
    </source>
</evidence>
<feature type="transmembrane region" description="Helical" evidence="14">
    <location>
        <begin position="247"/>
        <end position="268"/>
    </location>
</feature>
<evidence type="ECO:0000256" key="14">
    <source>
        <dbReference type="HAMAP-Rule" id="MF_01006"/>
    </source>
</evidence>
<comment type="function">
    <text evidence="14">Catalyzes the dephosphorylation of undecaprenyl diphosphate (UPP). Confers resistance to bacitracin.</text>
</comment>
<evidence type="ECO:0000256" key="7">
    <source>
        <dbReference type="ARBA" id="ARBA00022801"/>
    </source>
</evidence>
<evidence type="ECO:0000256" key="12">
    <source>
        <dbReference type="ARBA" id="ARBA00032932"/>
    </source>
</evidence>
<comment type="miscellaneous">
    <text evidence="14">Bacitracin is thought to be involved in the inhibition of peptidoglycan synthesis by sequestering undecaprenyl diphosphate, thereby reducing the pool of lipid carrier available.</text>
</comment>
<sequence>MSDILNSVILGIVEGITEFLPVSSTGHLIVTQELLQFKGSDTFEIVIQLGGVLAVLWFYFQTLWQQARQVKDDAEVRRFWMGVILAFLPAAFVGLALHSYITHYLFNAVTVAVSLIVGGMVMWWIEGRPQPAVATTKLEHVTPKQALTIGLAQLFALIPGVSRSASTIMGGMLTGLDRPTATGFSFFLSIPTLGAASLYSLMKDLDGVSDHGLLNISIGLFTSFIVSLLAIGWLLRYVSKHSFRGFAVYRILVGIAILALSTTGMLQLGAA</sequence>